<dbReference type="AlphaFoldDB" id="A0AAX4JGF2"/>
<organism evidence="1 2">
    <name type="scientific">Vairimorpha necatrix</name>
    <dbReference type="NCBI Taxonomy" id="6039"/>
    <lineage>
        <taxon>Eukaryota</taxon>
        <taxon>Fungi</taxon>
        <taxon>Fungi incertae sedis</taxon>
        <taxon>Microsporidia</taxon>
        <taxon>Nosematidae</taxon>
        <taxon>Vairimorpha</taxon>
    </lineage>
</organism>
<dbReference type="Proteomes" id="UP001334084">
    <property type="component" value="Chromosome 12"/>
</dbReference>
<accession>A0AAX4JGF2</accession>
<proteinExistence type="predicted"/>
<evidence type="ECO:0000313" key="2">
    <source>
        <dbReference type="Proteomes" id="UP001334084"/>
    </source>
</evidence>
<dbReference type="GeneID" id="90542873"/>
<dbReference type="RefSeq" id="XP_065331171.1">
    <property type="nucleotide sequence ID" value="XM_065475099.1"/>
</dbReference>
<dbReference type="KEGG" id="vnx:VNE69_12011"/>
<name>A0AAX4JGF2_9MICR</name>
<keyword evidence="2" id="KW-1185">Reference proteome</keyword>
<sequence length="181" mass="21615">MNINYILQDIISSLNSLKPIPQPKSKSPTFVPLHKLESFNQNLKNNLKIFFIDFLQNIKSAHSKYNSVYQENVIKRNEYVKNTLENIKNEIDSPETLKLKSIKSKIDFIKSQNFDKIQQIKINKEDTIKIFRFLNKLELNEEYEWMEDFLKRKIIFEFDSPSELEVINLRKMINLLQNTNK</sequence>
<gene>
    <name evidence="1" type="ORF">VNE69_12011</name>
</gene>
<evidence type="ECO:0000313" key="1">
    <source>
        <dbReference type="EMBL" id="WUR05026.1"/>
    </source>
</evidence>
<protein>
    <submittedName>
        <fullName evidence="1">Uncharacterized protein</fullName>
    </submittedName>
</protein>
<dbReference type="EMBL" id="CP142737">
    <property type="protein sequence ID" value="WUR05026.1"/>
    <property type="molecule type" value="Genomic_DNA"/>
</dbReference>
<reference evidence="1" key="1">
    <citation type="journal article" date="2024" name="BMC Genomics">
        <title>Functional annotation of a divergent genome using sequence and structure-based similarity.</title>
        <authorList>
            <person name="Svedberg D."/>
            <person name="Winiger R.R."/>
            <person name="Berg A."/>
            <person name="Sharma H."/>
            <person name="Tellgren-Roth C."/>
            <person name="Debrunner-Vossbrinck B.A."/>
            <person name="Vossbrinck C.R."/>
            <person name="Barandun J."/>
        </authorList>
    </citation>
    <scope>NUCLEOTIDE SEQUENCE</scope>
    <source>
        <strain evidence="1">Illinois isolate</strain>
    </source>
</reference>